<proteinExistence type="predicted"/>
<evidence type="ECO:0000313" key="3">
    <source>
        <dbReference type="Proteomes" id="UP000187203"/>
    </source>
</evidence>
<accession>A0A1R3KMD0</accession>
<dbReference type="OrthoDB" id="10470067at2759"/>
<dbReference type="Proteomes" id="UP000187203">
    <property type="component" value="Unassembled WGS sequence"/>
</dbReference>
<name>A0A1R3KMD0_9ROSI</name>
<sequence length="87" mass="9382">MEAASKCAFKIGGSSTPFKELKSLACGLLAICAATASPVIPANQVIFSMRDGSLRCEYVSEQIDEPSRSELEESDNDGYMNSTRQID</sequence>
<dbReference type="EMBL" id="AWUE01012837">
    <property type="protein sequence ID" value="OMP08231.1"/>
    <property type="molecule type" value="Genomic_DNA"/>
</dbReference>
<evidence type="ECO:0000313" key="2">
    <source>
        <dbReference type="EMBL" id="OMP08231.1"/>
    </source>
</evidence>
<dbReference type="AlphaFoldDB" id="A0A1R3KMD0"/>
<reference evidence="3" key="1">
    <citation type="submission" date="2013-09" db="EMBL/GenBank/DDBJ databases">
        <title>Corchorus olitorius genome sequencing.</title>
        <authorList>
            <person name="Alam M."/>
            <person name="Haque M.S."/>
            <person name="Islam M.S."/>
            <person name="Emdad E.M."/>
            <person name="Islam M.M."/>
            <person name="Ahmed B."/>
            <person name="Halim A."/>
            <person name="Hossen Q.M.M."/>
            <person name="Hossain M.Z."/>
            <person name="Ahmed R."/>
            <person name="Khan M.M."/>
            <person name="Islam R."/>
            <person name="Rashid M.M."/>
            <person name="Khan S.A."/>
            <person name="Rahman M.S."/>
            <person name="Alam M."/>
            <person name="Yahiya A.S."/>
            <person name="Khan M.S."/>
            <person name="Azam M.S."/>
            <person name="Haque T."/>
            <person name="Lashkar M.Z.H."/>
            <person name="Akhand A.I."/>
            <person name="Morshed G."/>
            <person name="Roy S."/>
            <person name="Uddin K.S."/>
            <person name="Rabeya T."/>
            <person name="Hossain A.S."/>
            <person name="Chowdhury A."/>
            <person name="Snigdha A.R."/>
            <person name="Mortoza M.S."/>
            <person name="Matin S.A."/>
            <person name="Hoque S.M.E."/>
            <person name="Islam M.K."/>
            <person name="Roy D.K."/>
            <person name="Haider R."/>
            <person name="Moosa M.M."/>
            <person name="Elias S.M."/>
            <person name="Hasan A.M."/>
            <person name="Jahan S."/>
            <person name="Shafiuddin M."/>
            <person name="Mahmood N."/>
            <person name="Shommy N.S."/>
        </authorList>
    </citation>
    <scope>NUCLEOTIDE SEQUENCE [LARGE SCALE GENOMIC DNA]</scope>
    <source>
        <strain evidence="3">cv. O-4</strain>
    </source>
</reference>
<keyword evidence="3" id="KW-1185">Reference proteome</keyword>
<organism evidence="2 3">
    <name type="scientific">Corchorus olitorius</name>
    <dbReference type="NCBI Taxonomy" id="93759"/>
    <lineage>
        <taxon>Eukaryota</taxon>
        <taxon>Viridiplantae</taxon>
        <taxon>Streptophyta</taxon>
        <taxon>Embryophyta</taxon>
        <taxon>Tracheophyta</taxon>
        <taxon>Spermatophyta</taxon>
        <taxon>Magnoliopsida</taxon>
        <taxon>eudicotyledons</taxon>
        <taxon>Gunneridae</taxon>
        <taxon>Pentapetalae</taxon>
        <taxon>rosids</taxon>
        <taxon>malvids</taxon>
        <taxon>Malvales</taxon>
        <taxon>Malvaceae</taxon>
        <taxon>Grewioideae</taxon>
        <taxon>Apeibeae</taxon>
        <taxon>Corchorus</taxon>
    </lineage>
</organism>
<comment type="caution">
    <text evidence="2">The sequence shown here is derived from an EMBL/GenBank/DDBJ whole genome shotgun (WGS) entry which is preliminary data.</text>
</comment>
<gene>
    <name evidence="2" type="ORF">COLO4_06666</name>
</gene>
<protein>
    <submittedName>
        <fullName evidence="2">Thylakoid lumenal 17.4 kDa protein, chloroplast</fullName>
    </submittedName>
</protein>
<feature type="region of interest" description="Disordered" evidence="1">
    <location>
        <begin position="62"/>
        <end position="87"/>
    </location>
</feature>
<evidence type="ECO:0000256" key="1">
    <source>
        <dbReference type="SAM" id="MobiDB-lite"/>
    </source>
</evidence>